<dbReference type="PANTHER" id="PTHR43130:SF3">
    <property type="entry name" value="HTH-TYPE TRANSCRIPTIONAL REGULATOR RV1931C"/>
    <property type="match status" value="1"/>
</dbReference>
<dbReference type="PROSITE" id="PS51257">
    <property type="entry name" value="PROKAR_LIPOPROTEIN"/>
    <property type="match status" value="1"/>
</dbReference>
<dbReference type="PANTHER" id="PTHR43130">
    <property type="entry name" value="ARAC-FAMILY TRANSCRIPTIONAL REGULATOR"/>
    <property type="match status" value="1"/>
</dbReference>
<gene>
    <name evidence="3" type="ORF">SAMN05660461_5616</name>
</gene>
<dbReference type="Proteomes" id="UP000190166">
    <property type="component" value="Unassembled WGS sequence"/>
</dbReference>
<keyword evidence="1" id="KW-1133">Transmembrane helix</keyword>
<dbReference type="RefSeq" id="WP_235016044.1">
    <property type="nucleotide sequence ID" value="NZ_FUZZ01000005.1"/>
</dbReference>
<keyword evidence="1" id="KW-0472">Membrane</keyword>
<feature type="transmembrane region" description="Helical" evidence="1">
    <location>
        <begin position="6"/>
        <end position="26"/>
    </location>
</feature>
<dbReference type="Gene3D" id="3.40.50.880">
    <property type="match status" value="1"/>
</dbReference>
<evidence type="ECO:0000313" key="4">
    <source>
        <dbReference type="Proteomes" id="UP000190166"/>
    </source>
</evidence>
<organism evidence="3 4">
    <name type="scientific">Chitinophaga ginsengisegetis</name>
    <dbReference type="NCBI Taxonomy" id="393003"/>
    <lineage>
        <taxon>Bacteria</taxon>
        <taxon>Pseudomonadati</taxon>
        <taxon>Bacteroidota</taxon>
        <taxon>Chitinophagia</taxon>
        <taxon>Chitinophagales</taxon>
        <taxon>Chitinophagaceae</taxon>
        <taxon>Chitinophaga</taxon>
    </lineage>
</organism>
<dbReference type="EMBL" id="FUZZ01000005">
    <property type="protein sequence ID" value="SKD09724.1"/>
    <property type="molecule type" value="Genomic_DNA"/>
</dbReference>
<evidence type="ECO:0000313" key="3">
    <source>
        <dbReference type="EMBL" id="SKD09724.1"/>
    </source>
</evidence>
<dbReference type="InterPro" id="IPR029062">
    <property type="entry name" value="Class_I_gatase-like"/>
</dbReference>
<sequence length="394" mass="44172">MRNNKLTYSVLLVIGITMIWLFYACAPVREFTRWKTFNGTATFPNQRPYFDSAKKTVMIIADNDGTEIFDLMAPYYLFSATEKTNVYVVAGKKAPVIMRKGLFLLPHFSFEEFDSAGINADVIVIPNLSAMDARHQNPMIVDWIKKHYHDSTVILSVCDGALTAAATGIYDGKLLTAHASDYADMRKQYSKPLWVNNLRVTCSGNLYSTAGVSNATDGALAVIDTLFGRQTMLRVSKLIHYKSSPEQTAHKSIPVGFSDKMSIGKKVLFGKNRQIGVLLENGANELELAAVLDTYNRTFPKSLESVTLTDSSIITGYGLTLLPTSKLHEFYPDELHVLQPDKLPSRIKSLVDSSVIVRYDRQLPQYIIDACLNRIQLQYGPKYTEVVKLLLDYH</sequence>
<proteinExistence type="predicted"/>
<keyword evidence="1" id="KW-0812">Transmembrane</keyword>
<dbReference type="InterPro" id="IPR052158">
    <property type="entry name" value="INH-QAR"/>
</dbReference>
<dbReference type="InterPro" id="IPR002818">
    <property type="entry name" value="DJ-1/PfpI"/>
</dbReference>
<dbReference type="SUPFAM" id="SSF52317">
    <property type="entry name" value="Class I glutamine amidotransferase-like"/>
    <property type="match status" value="1"/>
</dbReference>
<keyword evidence="4" id="KW-1185">Reference proteome</keyword>
<protein>
    <submittedName>
        <fullName evidence="3">DJ-1/PfpI family protein</fullName>
    </submittedName>
</protein>
<feature type="domain" description="DJ-1/PfpI" evidence="2">
    <location>
        <begin position="56"/>
        <end position="223"/>
    </location>
</feature>
<reference evidence="3 4" key="1">
    <citation type="submission" date="2017-02" db="EMBL/GenBank/DDBJ databases">
        <authorList>
            <person name="Peterson S.W."/>
        </authorList>
    </citation>
    <scope>NUCLEOTIDE SEQUENCE [LARGE SCALE GENOMIC DNA]</scope>
    <source>
        <strain evidence="3 4">DSM 18108</strain>
    </source>
</reference>
<name>A0A1T5PAH3_9BACT</name>
<evidence type="ECO:0000259" key="2">
    <source>
        <dbReference type="Pfam" id="PF01965"/>
    </source>
</evidence>
<evidence type="ECO:0000256" key="1">
    <source>
        <dbReference type="SAM" id="Phobius"/>
    </source>
</evidence>
<accession>A0A1T5PAH3</accession>
<dbReference type="AlphaFoldDB" id="A0A1T5PAH3"/>
<dbReference type="STRING" id="393003.SAMN05660461_5616"/>
<dbReference type="Pfam" id="PF01965">
    <property type="entry name" value="DJ-1_PfpI"/>
    <property type="match status" value="1"/>
</dbReference>